<reference evidence="2" key="1">
    <citation type="submission" date="2008-03" db="EMBL/GenBank/DDBJ databases">
        <title>Annotation of Ixodes scapularis.</title>
        <authorList>
            <consortium name="Ixodes scapularis Genome Project Consortium"/>
            <person name="Caler E."/>
            <person name="Hannick L.I."/>
            <person name="Bidwell S."/>
            <person name="Joardar V."/>
            <person name="Thiagarajan M."/>
            <person name="Amedeo P."/>
            <person name="Galinsky K.J."/>
            <person name="Schobel S."/>
            <person name="Inman J."/>
            <person name="Hostetler J."/>
            <person name="Miller J."/>
            <person name="Hammond M."/>
            <person name="Megy K."/>
            <person name="Lawson D."/>
            <person name="Kodira C."/>
            <person name="Sutton G."/>
            <person name="Meyer J."/>
            <person name="Hill C.A."/>
            <person name="Birren B."/>
            <person name="Nene V."/>
            <person name="Collins F."/>
            <person name="Alarcon-Chaidez F."/>
            <person name="Wikel S."/>
            <person name="Strausberg R."/>
        </authorList>
    </citation>
    <scope>NUCLEOTIDE SEQUENCE [LARGE SCALE GENOMIC DNA]</scope>
    <source>
        <strain evidence="2">Wikel colony</strain>
    </source>
</reference>
<accession>B7QKG5</accession>
<proteinExistence type="predicted"/>
<feature type="region of interest" description="Disordered" evidence="1">
    <location>
        <begin position="62"/>
        <end position="96"/>
    </location>
</feature>
<feature type="region of interest" description="Disordered" evidence="1">
    <location>
        <begin position="1"/>
        <end position="24"/>
    </location>
</feature>
<dbReference type="HOGENOM" id="CLU_2378703_0_0_1"/>
<sequence length="96" mass="10494">TRETGGPRSMAINDSVDRCQSGSTARGCPPCVIRVTFIDRPPLVCQRMQKWMNLPMARFDGSTKSTILPLKPSPSTQRSLKTNRRSAAPAPGRSHA</sequence>
<evidence type="ECO:0000256" key="1">
    <source>
        <dbReference type="SAM" id="MobiDB-lite"/>
    </source>
</evidence>
<protein>
    <submittedName>
        <fullName evidence="2">Uncharacterized protein</fullName>
    </submittedName>
</protein>
<dbReference type="VEuPathDB" id="VectorBase:ISCI023643"/>
<gene>
    <name evidence="2" type="ORF">IscW_ISCW023643</name>
</gene>
<name>B7QKG5_IXOSC</name>
<evidence type="ECO:0000313" key="2">
    <source>
        <dbReference type="EMBL" id="EEC19337.1"/>
    </source>
</evidence>
<dbReference type="AlphaFoldDB" id="B7QKG5"/>
<feature type="non-terminal residue" evidence="2">
    <location>
        <position position="96"/>
    </location>
</feature>
<dbReference type="PaxDb" id="6945-B7QKG5"/>
<organism>
    <name type="scientific">Ixodes scapularis</name>
    <name type="common">Black-legged tick</name>
    <name type="synonym">Deer tick</name>
    <dbReference type="NCBI Taxonomy" id="6945"/>
    <lineage>
        <taxon>Eukaryota</taxon>
        <taxon>Metazoa</taxon>
        <taxon>Ecdysozoa</taxon>
        <taxon>Arthropoda</taxon>
        <taxon>Chelicerata</taxon>
        <taxon>Arachnida</taxon>
        <taxon>Acari</taxon>
        <taxon>Parasitiformes</taxon>
        <taxon>Ixodida</taxon>
        <taxon>Ixodoidea</taxon>
        <taxon>Ixodidae</taxon>
        <taxon>Ixodinae</taxon>
        <taxon>Ixodes</taxon>
    </lineage>
</organism>
<feature type="non-terminal residue" evidence="2">
    <location>
        <position position="1"/>
    </location>
</feature>
<dbReference type="EMBL" id="DS959765">
    <property type="protein sequence ID" value="EEC19337.1"/>
    <property type="molecule type" value="Genomic_DNA"/>
</dbReference>
<dbReference type="VEuPathDB" id="VectorBase:ISCW023643"/>